<name>A0ABQ6F714_9RHOO</name>
<proteinExistence type="predicted"/>
<comment type="caution">
    <text evidence="1">The sequence shown here is derived from an EMBL/GenBank/DDBJ whole genome shotgun (WGS) entry which is preliminary data.</text>
</comment>
<organism evidence="1 2">
    <name type="scientific">Zoogloea oryzae</name>
    <dbReference type="NCBI Taxonomy" id="310767"/>
    <lineage>
        <taxon>Bacteria</taxon>
        <taxon>Pseudomonadati</taxon>
        <taxon>Pseudomonadota</taxon>
        <taxon>Betaproteobacteria</taxon>
        <taxon>Rhodocyclales</taxon>
        <taxon>Zoogloeaceae</taxon>
        <taxon>Zoogloea</taxon>
    </lineage>
</organism>
<protein>
    <submittedName>
        <fullName evidence="1">Uncharacterized protein</fullName>
    </submittedName>
</protein>
<gene>
    <name evidence="1" type="ORF">GCM10007933_07920</name>
</gene>
<dbReference type="Proteomes" id="UP001157167">
    <property type="component" value="Unassembled WGS sequence"/>
</dbReference>
<dbReference type="RefSeq" id="WP_284186792.1">
    <property type="nucleotide sequence ID" value="NZ_BSPX01000007.1"/>
</dbReference>
<evidence type="ECO:0000313" key="2">
    <source>
        <dbReference type="Proteomes" id="UP001157167"/>
    </source>
</evidence>
<dbReference type="EMBL" id="BSPX01000007">
    <property type="protein sequence ID" value="GLT21340.1"/>
    <property type="molecule type" value="Genomic_DNA"/>
</dbReference>
<accession>A0ABQ6F714</accession>
<evidence type="ECO:0000313" key="1">
    <source>
        <dbReference type="EMBL" id="GLT21340.1"/>
    </source>
</evidence>
<reference evidence="2" key="1">
    <citation type="journal article" date="2019" name="Int. J. Syst. Evol. Microbiol.">
        <title>The Global Catalogue of Microorganisms (GCM) 10K type strain sequencing project: providing services to taxonomists for standard genome sequencing and annotation.</title>
        <authorList>
            <consortium name="The Broad Institute Genomics Platform"/>
            <consortium name="The Broad Institute Genome Sequencing Center for Infectious Disease"/>
            <person name="Wu L."/>
            <person name="Ma J."/>
        </authorList>
    </citation>
    <scope>NUCLEOTIDE SEQUENCE [LARGE SCALE GENOMIC DNA]</scope>
    <source>
        <strain evidence="2">NBRC 102407</strain>
    </source>
</reference>
<sequence length="362" mass="40770">MASEVFNLDRYKPLSEFSELQWFGQITKRKAIWDALRAGDHDIAGRRFRDVLADPLCEYMKNRVLIEEIKTRIGYGAVKPLTFEEIESLHVRASSLVPVCGSRSFRSFDEAVLSQGTTIGFLVADRTYLSISLTASNEEILSGVKDWLKKRRAMSGGVLASQYARNLIDEAGKLKESADLIMRFLEHELFHQKMDLSNAKNSLLEIKLFLDDNPDITGEYTRIPSLLADRLDDDESGPQYFSAVEGLIEALDELLRQNASGSLEIAHGKEAIANRILGDIQEGLDVKCPKKLIKSWEASGVIPYFDLRAWEMINNLVLTGDERAALLSKNDPRSLSQTTEVHFEKLFETSFVHSFLLAYLGS</sequence>
<keyword evidence="2" id="KW-1185">Reference proteome</keyword>